<dbReference type="Proteomes" id="UP000228762">
    <property type="component" value="Unassembled WGS sequence"/>
</dbReference>
<sequence>MRVSLATRLINIPLIILYYLGTFLFPLHLGIAQHWVVRTMDFWHFWAPIIIELGLCFWLIYLSVRLKKHCHSRGGGNLVENYNSKNEIDRLDPRLHGGDTGKQQNIFLFFFLWFLIGLLPHLQLIPLNMTVAERWMYFPMIGILGMVGVLASSWLVQDQKRQILESPDLVGIPRMTIIIFIIILFFIRSFMRTLDWRNGLSLYGSTITRTSSFDMQNNMGVELFRVGKYKEAKKYFEISTHLAPYWWVNWNNLGAAYEREQNFSKAQECYER</sequence>
<dbReference type="PANTHER" id="PTHR44227:SF3">
    <property type="entry name" value="PROTEIN O-MANNOSYL-TRANSFERASE TMTC4"/>
    <property type="match status" value="1"/>
</dbReference>
<dbReference type="PANTHER" id="PTHR44227">
    <property type="match status" value="1"/>
</dbReference>
<feature type="non-terminal residue" evidence="4">
    <location>
        <position position="272"/>
    </location>
</feature>
<evidence type="ECO:0000313" key="5">
    <source>
        <dbReference type="Proteomes" id="UP000228762"/>
    </source>
</evidence>
<proteinExistence type="predicted"/>
<dbReference type="InterPro" id="IPR011990">
    <property type="entry name" value="TPR-like_helical_dom_sf"/>
</dbReference>
<dbReference type="EMBL" id="PFEV01000115">
    <property type="protein sequence ID" value="PIV70931.1"/>
    <property type="molecule type" value="Genomic_DNA"/>
</dbReference>
<dbReference type="AlphaFoldDB" id="A0A2M7EK19"/>
<evidence type="ECO:0000313" key="4">
    <source>
        <dbReference type="EMBL" id="PIV70931.1"/>
    </source>
</evidence>
<feature type="transmembrane region" description="Helical" evidence="3">
    <location>
        <begin position="169"/>
        <end position="191"/>
    </location>
</feature>
<reference evidence="5" key="1">
    <citation type="submission" date="2017-09" db="EMBL/GenBank/DDBJ databases">
        <title>Depth-based differentiation of microbial function through sediment-hosted aquifers and enrichment of novel symbionts in the deep terrestrial subsurface.</title>
        <authorList>
            <person name="Probst A.J."/>
            <person name="Ladd B."/>
            <person name="Jarett J.K."/>
            <person name="Geller-Mcgrath D.E."/>
            <person name="Sieber C.M.K."/>
            <person name="Emerson J.B."/>
            <person name="Anantharaman K."/>
            <person name="Thomas B.C."/>
            <person name="Malmstrom R."/>
            <person name="Stieglmeier M."/>
            <person name="Klingl A."/>
            <person name="Woyke T."/>
            <person name="Ryan C.M."/>
            <person name="Banfield J.F."/>
        </authorList>
    </citation>
    <scope>NUCLEOTIDE SEQUENCE [LARGE SCALE GENOMIC DNA]</scope>
</reference>
<dbReference type="InterPro" id="IPR019734">
    <property type="entry name" value="TPR_rpt"/>
</dbReference>
<keyword evidence="3" id="KW-0472">Membrane</keyword>
<evidence type="ECO:0000256" key="3">
    <source>
        <dbReference type="SAM" id="Phobius"/>
    </source>
</evidence>
<feature type="transmembrane region" description="Helical" evidence="3">
    <location>
        <begin position="43"/>
        <end position="64"/>
    </location>
</feature>
<keyword evidence="3" id="KW-0812">Transmembrane</keyword>
<gene>
    <name evidence="4" type="ORF">COW57_02480</name>
</gene>
<dbReference type="InterPro" id="IPR052346">
    <property type="entry name" value="O-mannosyl-transferase_TMTC"/>
</dbReference>
<feature type="transmembrane region" description="Helical" evidence="3">
    <location>
        <begin position="137"/>
        <end position="157"/>
    </location>
</feature>
<keyword evidence="1" id="KW-0677">Repeat</keyword>
<feature type="transmembrane region" description="Helical" evidence="3">
    <location>
        <begin position="12"/>
        <end position="31"/>
    </location>
</feature>
<name>A0A2M7EK19_9BACT</name>
<evidence type="ECO:0000256" key="2">
    <source>
        <dbReference type="ARBA" id="ARBA00022803"/>
    </source>
</evidence>
<dbReference type="Pfam" id="PF13181">
    <property type="entry name" value="TPR_8"/>
    <property type="match status" value="1"/>
</dbReference>
<keyword evidence="3" id="KW-1133">Transmembrane helix</keyword>
<organism evidence="4 5">
    <name type="scientific">Candidatus Roizmanbacteria bacterium CG17_big_fil_post_rev_8_21_14_2_50_39_7</name>
    <dbReference type="NCBI Taxonomy" id="1974858"/>
    <lineage>
        <taxon>Bacteria</taxon>
        <taxon>Candidatus Roizmaniibacteriota</taxon>
    </lineage>
</organism>
<accession>A0A2M7EK19</accession>
<dbReference type="Gene3D" id="1.25.40.10">
    <property type="entry name" value="Tetratricopeptide repeat domain"/>
    <property type="match status" value="1"/>
</dbReference>
<evidence type="ECO:0000256" key="1">
    <source>
        <dbReference type="ARBA" id="ARBA00022737"/>
    </source>
</evidence>
<protein>
    <submittedName>
        <fullName evidence="4">Uncharacterized protein</fullName>
    </submittedName>
</protein>
<keyword evidence="2" id="KW-0802">TPR repeat</keyword>
<feature type="transmembrane region" description="Helical" evidence="3">
    <location>
        <begin position="106"/>
        <end position="125"/>
    </location>
</feature>
<comment type="caution">
    <text evidence="4">The sequence shown here is derived from an EMBL/GenBank/DDBJ whole genome shotgun (WGS) entry which is preliminary data.</text>
</comment>
<dbReference type="SUPFAM" id="SSF48452">
    <property type="entry name" value="TPR-like"/>
    <property type="match status" value="1"/>
</dbReference>